<dbReference type="SUPFAM" id="SSF55021">
    <property type="entry name" value="ACT-like"/>
    <property type="match status" value="2"/>
</dbReference>
<reference evidence="2 3" key="1">
    <citation type="submission" date="2019-06" db="EMBL/GenBank/DDBJ databases">
        <title>Desulfobotulus mexicanus sp. nov., a novel sulfate-reducing bacterium isolated from the sediment of an alkaline crater lake in Mexico.</title>
        <authorList>
            <person name="Hirschler-Rea A."/>
        </authorList>
    </citation>
    <scope>NUCLEOTIDE SEQUENCE [LARGE SCALE GENOMIC DNA]</scope>
    <source>
        <strain evidence="2 3">PAR22N</strain>
    </source>
</reference>
<accession>A0A5S5MFE5</accession>
<dbReference type="OrthoDB" id="12860at2"/>
<dbReference type="Pfam" id="PF01842">
    <property type="entry name" value="ACT"/>
    <property type="match status" value="1"/>
</dbReference>
<evidence type="ECO:0000313" key="3">
    <source>
        <dbReference type="Proteomes" id="UP000321899"/>
    </source>
</evidence>
<feature type="domain" description="ACT" evidence="1">
    <location>
        <begin position="42"/>
        <end position="119"/>
    </location>
</feature>
<dbReference type="PANTHER" id="PTHR34875:SF6">
    <property type="entry name" value="UPF0237 PROTEIN MJ1558"/>
    <property type="match status" value="1"/>
</dbReference>
<dbReference type="InterPro" id="IPR002912">
    <property type="entry name" value="ACT_dom"/>
</dbReference>
<dbReference type="Pfam" id="PF13740">
    <property type="entry name" value="ACT_6"/>
    <property type="match status" value="1"/>
</dbReference>
<dbReference type="AlphaFoldDB" id="A0A5S5MFE5"/>
<dbReference type="EMBL" id="VDMB01000012">
    <property type="protein sequence ID" value="TYT74355.1"/>
    <property type="molecule type" value="Genomic_DNA"/>
</dbReference>
<dbReference type="PROSITE" id="PS51671">
    <property type="entry name" value="ACT"/>
    <property type="match status" value="2"/>
</dbReference>
<protein>
    <submittedName>
        <fullName evidence="2">ACT domain-containing protein</fullName>
    </submittedName>
</protein>
<name>A0A5S5MFE5_9BACT</name>
<feature type="domain" description="ACT" evidence="1">
    <location>
        <begin position="132"/>
        <end position="209"/>
    </location>
</feature>
<dbReference type="InterPro" id="IPR050990">
    <property type="entry name" value="UPF0237/GcvR_regulator"/>
</dbReference>
<organism evidence="2 3">
    <name type="scientific">Desulfobotulus mexicanus</name>
    <dbReference type="NCBI Taxonomy" id="2586642"/>
    <lineage>
        <taxon>Bacteria</taxon>
        <taxon>Pseudomonadati</taxon>
        <taxon>Thermodesulfobacteriota</taxon>
        <taxon>Desulfobacteria</taxon>
        <taxon>Desulfobacterales</taxon>
        <taxon>Desulfobacteraceae</taxon>
        <taxon>Desulfobotulus</taxon>
    </lineage>
</organism>
<evidence type="ECO:0000313" key="2">
    <source>
        <dbReference type="EMBL" id="TYT74355.1"/>
    </source>
</evidence>
<proteinExistence type="predicted"/>
<keyword evidence="3" id="KW-1185">Reference proteome</keyword>
<comment type="caution">
    <text evidence="2">The sequence shown here is derived from an EMBL/GenBank/DDBJ whole genome shotgun (WGS) entry which is preliminary data.</text>
</comment>
<dbReference type="InterPro" id="IPR045865">
    <property type="entry name" value="ACT-like_dom_sf"/>
</dbReference>
<evidence type="ECO:0000259" key="1">
    <source>
        <dbReference type="PROSITE" id="PS51671"/>
    </source>
</evidence>
<sequence length="220" mass="24275">MGKSTVYFKGFKNNGILIHTFHTVHGTRLHHKGKAGFMKKVIVTVLANDRPGILASVTEAVFQEGGNLDQVSQTLLETQFAGLFIATLTKDISVEELQTKLRKILSPQGMDVLVKPIDEPDTIKNIPSEPFVITCFGPDRKGLVAEITAILARHQVNVTNLRAMFEGGNDPSRNLMVYEVDIPASADTAVLSEDLRTRAAELSLVINIQHRNIFESITRI</sequence>
<dbReference type="Proteomes" id="UP000321899">
    <property type="component" value="Unassembled WGS sequence"/>
</dbReference>
<dbReference type="Gene3D" id="3.30.70.260">
    <property type="match status" value="2"/>
</dbReference>
<dbReference type="PANTHER" id="PTHR34875">
    <property type="entry name" value="UPF0237 PROTEIN MJ1558"/>
    <property type="match status" value="1"/>
</dbReference>
<gene>
    <name evidence="2" type="ORF">FIM25_10360</name>
</gene>